<dbReference type="PANTHER" id="PTHR45949:SF2">
    <property type="entry name" value="SORTING NEXIN-4"/>
    <property type="match status" value="1"/>
</dbReference>
<evidence type="ECO:0000256" key="6">
    <source>
        <dbReference type="ARBA" id="ARBA00022753"/>
    </source>
</evidence>
<evidence type="ECO:0000313" key="16">
    <source>
        <dbReference type="Proteomes" id="UP000664534"/>
    </source>
</evidence>
<comment type="subcellular location">
    <subcellularLocation>
        <location evidence="2">Cytoplasm</location>
    </subcellularLocation>
    <subcellularLocation>
        <location evidence="1">Endosome membrane</location>
        <topology evidence="1">Peripheral membrane protein</topology>
    </subcellularLocation>
</comment>
<comment type="caution">
    <text evidence="15">The sequence shown here is derived from an EMBL/GenBank/DDBJ whole genome shotgun (WGS) entry which is preliminary data.</text>
</comment>
<dbReference type="GO" id="GO:0005769">
    <property type="term" value="C:early endosome"/>
    <property type="evidence" value="ECO:0007669"/>
    <property type="project" value="TreeGrafter"/>
</dbReference>
<dbReference type="CDD" id="cd07628">
    <property type="entry name" value="BAR_Atg24p"/>
    <property type="match status" value="1"/>
</dbReference>
<keyword evidence="8" id="KW-0446">Lipid-binding</keyword>
<evidence type="ECO:0000256" key="11">
    <source>
        <dbReference type="ARBA" id="ARBA00041273"/>
    </source>
</evidence>
<evidence type="ECO:0000256" key="13">
    <source>
        <dbReference type="SAM" id="Phobius"/>
    </source>
</evidence>
<sequence>MSDYNSTARALALPVSPPRSPNASHQGTGPWSRSSQSLTRNNQGHGRQRSSFIDKSLNGLEKLRRRFFKMVEGMTPVQLALSVIAGLVTIVLAILFLVFSERIFAWLEPVAEKWKNLRGGWLILWAMTFATAFPPVIGYSTCLTLAGFVYGFPWGWPIVASATIVGSTCSFIVSRTLLSKFVNRLVANDKRYEALSLVLKHDGLKLLVMIRLCPLPYSISNGAISTFPTVQPLMFAAATAAATPKLLIAIFIGSRLAVIAKSGEKMDTTTKAVNWASIIFGVILGVLTGWIIYKRTLARSRQIEAEERSKVQHPATHSGDDFSDNPEEQTATLIRDDQIDFLGPDGGSEGYRDDFDDDNVFRQHRSLEVIFLAAEFVSLPASIAPRSAELTSHFLRLPMDNDFDSVSWQNDPDSDNSRPATAGPSHPDETTYEATSSGKRKVSHSSAQAGADADAVDLAGIGDGRLDCTVDSPLKESGGTKDAYMSYLVTTNTDFASFQKSTFKVRRRFTDFVFLYKMLCREYPQCAVPPLPDKHKMEYVRGDRFGTDFTNRRAHSLHRFLKRIALHPTLRRAVLLLLFLESSDWNSTMRSHPKRSISVSESGTSVFDNFADTFVNAFSKVHKPDKRFIEVREKADKLDEDLGHVSRIIARLGRREGDLESDYTDLSVQFMKLGALEPGIEGPVHAFAQGVEETAKGIKRLKDHTEQNYLGSLRDMESYTSSLKSLLKSREQKQLDYEGLTEYLTKASYDRDTLASSGHTSQGPTGFIRSKIEDVRGVDHEASRRDRVRKLEMQIEKLVREVEDARRTTEAFDGEVVREVGDFERIKAGEFRDCLGALADKHVEFYSEVAETWERYLSRMEVVEGQ</sequence>
<dbReference type="Gene3D" id="3.30.1520.10">
    <property type="entry name" value="Phox-like domain"/>
    <property type="match status" value="1"/>
</dbReference>
<keyword evidence="16" id="KW-1185">Reference proteome</keyword>
<dbReference type="FunFam" id="1.20.1270.60:FF:000042">
    <property type="entry name" value="Vacuolar targeting protein Atg24"/>
    <property type="match status" value="1"/>
</dbReference>
<evidence type="ECO:0000256" key="2">
    <source>
        <dbReference type="ARBA" id="ARBA00004496"/>
    </source>
</evidence>
<dbReference type="GO" id="GO:0010008">
    <property type="term" value="C:endosome membrane"/>
    <property type="evidence" value="ECO:0007669"/>
    <property type="project" value="UniProtKB-SubCell"/>
</dbReference>
<dbReference type="SUPFAM" id="SSF64268">
    <property type="entry name" value="PX domain"/>
    <property type="match status" value="1"/>
</dbReference>
<dbReference type="InterPro" id="IPR036871">
    <property type="entry name" value="PX_dom_sf"/>
</dbReference>
<dbReference type="Proteomes" id="UP000664534">
    <property type="component" value="Unassembled WGS sequence"/>
</dbReference>
<dbReference type="InterPro" id="IPR027267">
    <property type="entry name" value="AH/BAR_dom_sf"/>
</dbReference>
<evidence type="ECO:0000256" key="10">
    <source>
        <dbReference type="ARBA" id="ARBA00040748"/>
    </source>
</evidence>
<evidence type="ECO:0000256" key="1">
    <source>
        <dbReference type="ARBA" id="ARBA00004481"/>
    </source>
</evidence>
<dbReference type="OrthoDB" id="205639at2759"/>
<dbReference type="PROSITE" id="PS50195">
    <property type="entry name" value="PX"/>
    <property type="match status" value="1"/>
</dbReference>
<proteinExistence type="inferred from homology"/>
<feature type="transmembrane region" description="Helical" evidence="13">
    <location>
        <begin position="272"/>
        <end position="293"/>
    </location>
</feature>
<feature type="region of interest" description="Disordered" evidence="12">
    <location>
        <begin position="405"/>
        <end position="449"/>
    </location>
</feature>
<feature type="transmembrane region" description="Helical" evidence="13">
    <location>
        <begin position="79"/>
        <end position="99"/>
    </location>
</feature>
<dbReference type="GO" id="GO:0000422">
    <property type="term" value="P:autophagy of mitochondrion"/>
    <property type="evidence" value="ECO:0007669"/>
    <property type="project" value="TreeGrafter"/>
</dbReference>
<dbReference type="SMART" id="SM00312">
    <property type="entry name" value="PX"/>
    <property type="match status" value="1"/>
</dbReference>
<dbReference type="GO" id="GO:0015031">
    <property type="term" value="P:protein transport"/>
    <property type="evidence" value="ECO:0007669"/>
    <property type="project" value="TreeGrafter"/>
</dbReference>
<feature type="transmembrane region" description="Helical" evidence="13">
    <location>
        <begin position="154"/>
        <end position="174"/>
    </location>
</feature>
<dbReference type="AlphaFoldDB" id="A0A8H3G7I3"/>
<dbReference type="InterPro" id="IPR032816">
    <property type="entry name" value="VTT_dom"/>
</dbReference>
<protein>
    <recommendedName>
        <fullName evidence="10">Sorting nexin-4</fullName>
    </recommendedName>
    <alternativeName>
        <fullName evidence="11">Autophagy-related protein 24</fullName>
    </alternativeName>
</protein>
<evidence type="ECO:0000259" key="14">
    <source>
        <dbReference type="PROSITE" id="PS50195"/>
    </source>
</evidence>
<dbReference type="PANTHER" id="PTHR45949">
    <property type="entry name" value="SORTING NEXIN-4"/>
    <property type="match status" value="1"/>
</dbReference>
<feature type="compositionally biased region" description="Polar residues" evidence="12">
    <location>
        <begin position="21"/>
        <end position="50"/>
    </location>
</feature>
<feature type="region of interest" description="Disordered" evidence="12">
    <location>
        <begin position="13"/>
        <end position="50"/>
    </location>
</feature>
<accession>A0A8H3G7I3</accession>
<dbReference type="SUPFAM" id="SSF103657">
    <property type="entry name" value="BAR/IMD domain-like"/>
    <property type="match status" value="1"/>
</dbReference>
<keyword evidence="13" id="KW-1133">Transmembrane helix</keyword>
<feature type="domain" description="PX" evidence="14">
    <location>
        <begin position="465"/>
        <end position="587"/>
    </location>
</feature>
<gene>
    <name evidence="15" type="primary">SNX4</name>
    <name evidence="15" type="ORF">IMSHALPRED_000465</name>
</gene>
<name>A0A8H3G7I3_9LECA</name>
<keyword evidence="5" id="KW-0963">Cytoplasm</keyword>
<evidence type="ECO:0000256" key="7">
    <source>
        <dbReference type="ARBA" id="ARBA00023006"/>
    </source>
</evidence>
<keyword evidence="13" id="KW-0812">Transmembrane</keyword>
<dbReference type="GO" id="GO:0032456">
    <property type="term" value="P:endocytic recycling"/>
    <property type="evidence" value="ECO:0007669"/>
    <property type="project" value="TreeGrafter"/>
</dbReference>
<evidence type="ECO:0000256" key="5">
    <source>
        <dbReference type="ARBA" id="ARBA00022490"/>
    </source>
</evidence>
<feature type="transmembrane region" description="Helical" evidence="13">
    <location>
        <begin position="120"/>
        <end position="148"/>
    </location>
</feature>
<dbReference type="GO" id="GO:0061709">
    <property type="term" value="P:reticulophagy"/>
    <property type="evidence" value="ECO:0007669"/>
    <property type="project" value="TreeGrafter"/>
</dbReference>
<dbReference type="Pfam" id="PF00787">
    <property type="entry name" value="PX"/>
    <property type="match status" value="1"/>
</dbReference>
<keyword evidence="9 13" id="KW-0472">Membrane</keyword>
<dbReference type="GO" id="GO:0034727">
    <property type="term" value="P:piecemeal microautophagy of the nucleus"/>
    <property type="evidence" value="ECO:0007669"/>
    <property type="project" value="TreeGrafter"/>
</dbReference>
<evidence type="ECO:0000256" key="12">
    <source>
        <dbReference type="SAM" id="MobiDB-lite"/>
    </source>
</evidence>
<keyword evidence="4" id="KW-0813">Transport</keyword>
<keyword evidence="7" id="KW-0072">Autophagy</keyword>
<feature type="region of interest" description="Disordered" evidence="12">
    <location>
        <begin position="305"/>
        <end position="327"/>
    </location>
</feature>
<evidence type="ECO:0000256" key="8">
    <source>
        <dbReference type="ARBA" id="ARBA00023121"/>
    </source>
</evidence>
<feature type="transmembrane region" description="Helical" evidence="13">
    <location>
        <begin position="233"/>
        <end position="252"/>
    </location>
</feature>
<evidence type="ECO:0000256" key="4">
    <source>
        <dbReference type="ARBA" id="ARBA00022448"/>
    </source>
</evidence>
<evidence type="ECO:0000256" key="9">
    <source>
        <dbReference type="ARBA" id="ARBA00023136"/>
    </source>
</evidence>
<evidence type="ECO:0000256" key="3">
    <source>
        <dbReference type="ARBA" id="ARBA00010883"/>
    </source>
</evidence>
<organism evidence="15 16">
    <name type="scientific">Imshaugia aleurites</name>
    <dbReference type="NCBI Taxonomy" id="172621"/>
    <lineage>
        <taxon>Eukaryota</taxon>
        <taxon>Fungi</taxon>
        <taxon>Dikarya</taxon>
        <taxon>Ascomycota</taxon>
        <taxon>Pezizomycotina</taxon>
        <taxon>Lecanoromycetes</taxon>
        <taxon>OSLEUM clade</taxon>
        <taxon>Lecanoromycetidae</taxon>
        <taxon>Lecanorales</taxon>
        <taxon>Lecanorineae</taxon>
        <taxon>Parmeliaceae</taxon>
        <taxon>Imshaugia</taxon>
    </lineage>
</organism>
<dbReference type="CDD" id="cd06863">
    <property type="entry name" value="PX_Atg24p"/>
    <property type="match status" value="1"/>
</dbReference>
<evidence type="ECO:0000313" key="15">
    <source>
        <dbReference type="EMBL" id="CAF9937576.1"/>
    </source>
</evidence>
<dbReference type="GO" id="GO:0000407">
    <property type="term" value="C:phagophore assembly site"/>
    <property type="evidence" value="ECO:0007669"/>
    <property type="project" value="TreeGrafter"/>
</dbReference>
<dbReference type="Gene3D" id="1.20.1270.60">
    <property type="entry name" value="Arfaptin homology (AH) domain/BAR domain"/>
    <property type="match status" value="1"/>
</dbReference>
<dbReference type="EMBL" id="CAJPDT010000100">
    <property type="protein sequence ID" value="CAF9937576.1"/>
    <property type="molecule type" value="Genomic_DNA"/>
</dbReference>
<dbReference type="Pfam" id="PF09335">
    <property type="entry name" value="VTT_dom"/>
    <property type="match status" value="1"/>
</dbReference>
<comment type="similarity">
    <text evidence="3">Belongs to the sorting nexin family.</text>
</comment>
<dbReference type="InterPro" id="IPR001683">
    <property type="entry name" value="PX_dom"/>
</dbReference>
<keyword evidence="6" id="KW-0967">Endosome</keyword>
<dbReference type="GO" id="GO:0035091">
    <property type="term" value="F:phosphatidylinositol binding"/>
    <property type="evidence" value="ECO:0007669"/>
    <property type="project" value="InterPro"/>
</dbReference>
<reference evidence="15" key="1">
    <citation type="submission" date="2021-03" db="EMBL/GenBank/DDBJ databases">
        <authorList>
            <person name="Tagirdzhanova G."/>
        </authorList>
    </citation>
    <scope>NUCLEOTIDE SEQUENCE</scope>
</reference>
<dbReference type="FunFam" id="3.30.1520.10:FF:000035">
    <property type="entry name" value="Sorting nexin-4 protein"/>
    <property type="match status" value="1"/>
</dbReference>